<dbReference type="PRINTS" id="PR00052">
    <property type="entry name" value="FIBRILLARIN"/>
</dbReference>
<name>A0A1Y3GH09_9EURY</name>
<dbReference type="OrthoDB" id="6244at2157"/>
<dbReference type="PANTHER" id="PTHR10335:SF17">
    <property type="entry name" value="FIBRILLARIN"/>
    <property type="match status" value="1"/>
</dbReference>
<feature type="binding site" evidence="7">
    <location>
        <begin position="91"/>
        <end position="92"/>
    </location>
    <ligand>
        <name>S-adenosyl-L-methionine</name>
        <dbReference type="ChEBI" id="CHEBI:59789"/>
    </ligand>
</feature>
<evidence type="ECO:0000256" key="5">
    <source>
        <dbReference type="ARBA" id="ARBA00022694"/>
    </source>
</evidence>
<keyword evidence="5 7" id="KW-0819">tRNA processing</keyword>
<dbReference type="GO" id="GO:0000494">
    <property type="term" value="P:box C/D sno(s)RNA 3'-end processing"/>
    <property type="evidence" value="ECO:0007669"/>
    <property type="project" value="TreeGrafter"/>
</dbReference>
<dbReference type="EC" id="2.1.1.-" evidence="7"/>
<dbReference type="NCBIfam" id="NF003276">
    <property type="entry name" value="PRK04266.1-2"/>
    <property type="match status" value="1"/>
</dbReference>
<dbReference type="InterPro" id="IPR000692">
    <property type="entry name" value="Fibrillarin"/>
</dbReference>
<dbReference type="SMART" id="SM01206">
    <property type="entry name" value="Fibrillarin"/>
    <property type="match status" value="1"/>
</dbReference>
<dbReference type="EMBL" id="MRZU01000002">
    <property type="protein sequence ID" value="OUJ19484.1"/>
    <property type="molecule type" value="Genomic_DNA"/>
</dbReference>
<dbReference type="GO" id="GO:0008649">
    <property type="term" value="F:rRNA methyltransferase activity"/>
    <property type="evidence" value="ECO:0007669"/>
    <property type="project" value="TreeGrafter"/>
</dbReference>
<gene>
    <name evidence="7" type="primary">flpA</name>
    <name evidence="8" type="ORF">AMET1_0155</name>
</gene>
<dbReference type="PIRSF" id="PIRSF006540">
    <property type="entry name" value="Nop17p"/>
    <property type="match status" value="1"/>
</dbReference>
<keyword evidence="2 7" id="KW-0698">rRNA processing</keyword>
<proteinExistence type="inferred from homology"/>
<dbReference type="HAMAP" id="MF_00351">
    <property type="entry name" value="RNA_methyltransf_FlpA"/>
    <property type="match status" value="1"/>
</dbReference>
<organism evidence="8 9">
    <name type="scientific">Methanonatronarchaeum thermophilum</name>
    <dbReference type="NCBI Taxonomy" id="1927129"/>
    <lineage>
        <taxon>Archaea</taxon>
        <taxon>Methanobacteriati</taxon>
        <taxon>Methanobacteriota</taxon>
        <taxon>Methanonatronarchaeia</taxon>
        <taxon>Methanonatronarchaeales</taxon>
        <taxon>Methanonatronarchaeaceae</taxon>
        <taxon>Methanonatronarchaeum</taxon>
    </lineage>
</organism>
<protein>
    <recommendedName>
        <fullName evidence="7">Fibrillarin-like rRNA/tRNA 2'-O-methyltransferase</fullName>
        <ecNumber evidence="7">2.1.1.-</ecNumber>
    </recommendedName>
</protein>
<evidence type="ECO:0000313" key="8">
    <source>
        <dbReference type="EMBL" id="OUJ19484.1"/>
    </source>
</evidence>
<keyword evidence="4 7" id="KW-0808">Transferase</keyword>
<dbReference type="Pfam" id="PF01269">
    <property type="entry name" value="Fibrillarin"/>
    <property type="match status" value="1"/>
</dbReference>
<evidence type="ECO:0000256" key="2">
    <source>
        <dbReference type="ARBA" id="ARBA00022552"/>
    </source>
</evidence>
<evidence type="ECO:0000313" key="9">
    <source>
        <dbReference type="Proteomes" id="UP000195137"/>
    </source>
</evidence>
<dbReference type="GO" id="GO:1990259">
    <property type="term" value="F:histone H2AQ104 methyltransferase activity"/>
    <property type="evidence" value="ECO:0007669"/>
    <property type="project" value="TreeGrafter"/>
</dbReference>
<accession>A0A1Y3GH09</accession>
<dbReference type="AlphaFoldDB" id="A0A1Y3GH09"/>
<dbReference type="RefSeq" id="WP_086636581.1">
    <property type="nucleotide sequence ID" value="NZ_MRZU01000002.1"/>
</dbReference>
<comment type="function">
    <text evidence="7">Involved in pre-rRNA and tRNA processing. Utilizes the methyl donor S-adenosyl-L-methionine to catalyze the site-specific 2'-hydroxyl methylation of ribose moieties in rRNA and tRNA. Site specificity is provided by a guide RNA that base pairs with the substrate. Methylation occurs at a characteristic distance from the sequence involved in base pairing with the guide RNA.</text>
</comment>
<evidence type="ECO:0000256" key="3">
    <source>
        <dbReference type="ARBA" id="ARBA00022603"/>
    </source>
</evidence>
<feature type="binding site" evidence="7">
    <location>
        <begin position="73"/>
        <end position="74"/>
    </location>
    <ligand>
        <name>S-adenosyl-L-methionine</name>
        <dbReference type="ChEBI" id="CHEBI:59789"/>
    </ligand>
</feature>
<dbReference type="InterPro" id="IPR029063">
    <property type="entry name" value="SAM-dependent_MTases_sf"/>
</dbReference>
<feature type="binding site" evidence="7">
    <location>
        <begin position="116"/>
        <end position="117"/>
    </location>
    <ligand>
        <name>S-adenosyl-L-methionine</name>
        <dbReference type="ChEBI" id="CHEBI:59789"/>
    </ligand>
</feature>
<reference evidence="8 9" key="1">
    <citation type="submission" date="2016-12" db="EMBL/GenBank/DDBJ databases">
        <title>Discovery of methanogenic haloarchaea.</title>
        <authorList>
            <person name="Sorokin D.Y."/>
            <person name="Makarova K.S."/>
            <person name="Abbas B."/>
            <person name="Ferrer M."/>
            <person name="Golyshin P.N."/>
        </authorList>
    </citation>
    <scope>NUCLEOTIDE SEQUENCE [LARGE SCALE GENOMIC DNA]</scope>
    <source>
        <strain evidence="8">AMET1</strain>
    </source>
</reference>
<evidence type="ECO:0000256" key="6">
    <source>
        <dbReference type="ARBA" id="ARBA00022884"/>
    </source>
</evidence>
<keyword evidence="6 7" id="KW-0694">RNA-binding</keyword>
<keyword evidence="9" id="KW-1185">Reference proteome</keyword>
<dbReference type="Proteomes" id="UP000195137">
    <property type="component" value="Unassembled WGS sequence"/>
</dbReference>
<dbReference type="GO" id="GO:0008033">
    <property type="term" value="P:tRNA processing"/>
    <property type="evidence" value="ECO:0007669"/>
    <property type="project" value="UniProtKB-UniRule"/>
</dbReference>
<keyword evidence="3 7" id="KW-0489">Methyltransferase</keyword>
<comment type="caution">
    <text evidence="8">The sequence shown here is derived from an EMBL/GenBank/DDBJ whole genome shotgun (WGS) entry which is preliminary data.</text>
</comment>
<dbReference type="PANTHER" id="PTHR10335">
    <property type="entry name" value="RRNA 2-O-METHYLTRANSFERASE FIBRILLARIN"/>
    <property type="match status" value="1"/>
</dbReference>
<evidence type="ECO:0000256" key="1">
    <source>
        <dbReference type="ARBA" id="ARBA00010632"/>
    </source>
</evidence>
<dbReference type="GO" id="GO:0003723">
    <property type="term" value="F:RNA binding"/>
    <property type="evidence" value="ECO:0007669"/>
    <property type="project" value="UniProtKB-UniRule"/>
</dbReference>
<dbReference type="Gene3D" id="3.40.50.150">
    <property type="entry name" value="Vaccinia Virus protein VP39"/>
    <property type="match status" value="1"/>
</dbReference>
<evidence type="ECO:0000256" key="7">
    <source>
        <dbReference type="HAMAP-Rule" id="MF_00351"/>
    </source>
</evidence>
<comment type="caution">
    <text evidence="7">Lacks conserved residue(s) required for the propagation of feature annotation.</text>
</comment>
<comment type="subunit">
    <text evidence="7">Interacts with nop5. Component of box C/D small ribonucleoprotein (sRNP) particles that contain rpl7ae, FlpA and nop5, plus a guide RNA.</text>
</comment>
<evidence type="ECO:0000256" key="4">
    <source>
        <dbReference type="ARBA" id="ARBA00022679"/>
    </source>
</evidence>
<dbReference type="Gene3D" id="3.30.200.20">
    <property type="entry name" value="Phosphorylase Kinase, domain 1"/>
    <property type="match status" value="1"/>
</dbReference>
<sequence>MNRYYKEIDGKPTTQNQLPGETVYGEETIKKTNEYRVWKPERSKYAAMLEKTNQKPPIKPNDKTLYLGAASGTTASHLSDLQPEGTIYCIEYSPRTLQDLTKKCKNRKNMIPIHGDANKPQTYQKYIPIVDNLYQDITQKNQAEITNKNTEKFLKPGGNIILMIKARSIDITGNAEKIIEKEIQKLQNIEIKQKTPLNPIHTDHMAIHAKYKPKQP</sequence>
<comment type="similarity">
    <text evidence="1 7">Belongs to the methyltransferase superfamily. Fibrillarin family.</text>
</comment>
<dbReference type="SUPFAM" id="SSF53335">
    <property type="entry name" value="S-adenosyl-L-methionine-dependent methyltransferases"/>
    <property type="match status" value="1"/>
</dbReference>